<dbReference type="eggNOG" id="ENOG5032NKF">
    <property type="taxonomic scope" value="Bacteria"/>
</dbReference>
<sequence length="126" mass="14697">MKERNALYETMIAKASTHELLDMNTSLIYGSFTYSVEGELMDLTGLWISNEDAFIFYLENEDVYLLKKFTYKDIEALEQKISIMSMTKKLILRFKNKESYTLLVANGEANVFASRVNERIEKVRLD</sequence>
<gene>
    <name evidence="1" type="ordered locus">lwe1797</name>
</gene>
<organism evidence="1 2">
    <name type="scientific">Listeria welshimeri serovar 6b (strain ATCC 35897 / DSM 20650 / CCUG 15529 / CIP 8149 / NCTC 11857 / SLCC 5334 / V8)</name>
    <dbReference type="NCBI Taxonomy" id="386043"/>
    <lineage>
        <taxon>Bacteria</taxon>
        <taxon>Bacillati</taxon>
        <taxon>Bacillota</taxon>
        <taxon>Bacilli</taxon>
        <taxon>Bacillales</taxon>
        <taxon>Listeriaceae</taxon>
        <taxon>Listeria</taxon>
    </lineage>
</organism>
<evidence type="ECO:0000313" key="2">
    <source>
        <dbReference type="Proteomes" id="UP000000779"/>
    </source>
</evidence>
<dbReference type="HOGENOM" id="CLU_1978820_0_0_9"/>
<reference evidence="1 2" key="1">
    <citation type="journal article" date="2006" name="J. Bacteriol.">
        <title>Whole-genome sequence of Listeria welshimeri reveals common steps in genome reduction with Listeria innocua as compared to Listeria monocytogenes.</title>
        <authorList>
            <person name="Hain T."/>
            <person name="Steinweg C."/>
            <person name="Kuenne C.T."/>
            <person name="Billion A."/>
            <person name="Ghai R."/>
            <person name="Chatterjee S.S."/>
            <person name="Domann E."/>
            <person name="Kaerst U."/>
            <person name="Goesmann A."/>
            <person name="Bekel T."/>
            <person name="Bartels D."/>
            <person name="Kaiser O."/>
            <person name="Meyer F."/>
            <person name="Puehler A."/>
            <person name="Weisshaar B."/>
            <person name="Wehland J."/>
            <person name="Liang C."/>
            <person name="Dandekar T."/>
            <person name="Lampidis R."/>
            <person name="Kreft J."/>
            <person name="Goebel W."/>
            <person name="Chakraborty T."/>
        </authorList>
    </citation>
    <scope>NUCLEOTIDE SEQUENCE [LARGE SCALE GENOMIC DNA]</scope>
    <source>
        <strain evidence="2">ATCC 35897 / DSM 20650 / CIP 8149 / NCTC 11857 / SLCC 5334 / V8</strain>
    </source>
</reference>
<evidence type="ECO:0000313" key="1">
    <source>
        <dbReference type="EMBL" id="CAK21215.1"/>
    </source>
</evidence>
<dbReference type="STRING" id="386043.lwe1797"/>
<dbReference type="AlphaFoldDB" id="A0AJN3"/>
<proteinExistence type="predicted"/>
<name>A0AJN3_LISW6</name>
<dbReference type="EMBL" id="AM263198">
    <property type="protein sequence ID" value="CAK21215.1"/>
    <property type="molecule type" value="Genomic_DNA"/>
</dbReference>
<evidence type="ECO:0008006" key="3">
    <source>
        <dbReference type="Google" id="ProtNLM"/>
    </source>
</evidence>
<dbReference type="KEGG" id="lwe:lwe1797"/>
<protein>
    <recommendedName>
        <fullName evidence="3">YokE-like PH domain-containing protein</fullName>
    </recommendedName>
</protein>
<dbReference type="Proteomes" id="UP000000779">
    <property type="component" value="Chromosome"/>
</dbReference>
<accession>A0AJN3</accession>